<evidence type="ECO:0000259" key="2">
    <source>
        <dbReference type="SMART" id="SM00487"/>
    </source>
</evidence>
<dbReference type="GO" id="GO:0031297">
    <property type="term" value="P:replication fork processing"/>
    <property type="evidence" value="ECO:0007669"/>
    <property type="project" value="TreeGrafter"/>
</dbReference>
<dbReference type="CDD" id="cd18793">
    <property type="entry name" value="SF2_C_SNF"/>
    <property type="match status" value="1"/>
</dbReference>
<dbReference type="PANTHER" id="PTHR45766:SF6">
    <property type="entry name" value="SWI_SNF-RELATED MATRIX-ASSOCIATED ACTIN-DEPENDENT REGULATOR OF CHROMATIN SUBFAMILY A-LIKE PROTEIN 1"/>
    <property type="match status" value="1"/>
</dbReference>
<dbReference type="Pfam" id="PF04851">
    <property type="entry name" value="ResIII"/>
    <property type="match status" value="1"/>
</dbReference>
<evidence type="ECO:0000313" key="4">
    <source>
        <dbReference type="Proteomes" id="UP000596247"/>
    </source>
</evidence>
<dbReference type="PANTHER" id="PTHR45766">
    <property type="entry name" value="DNA ANNEALING HELICASE AND ENDONUCLEASE ZRANB3 FAMILY MEMBER"/>
    <property type="match status" value="1"/>
</dbReference>
<dbReference type="EMBL" id="LR881104">
    <property type="protein sequence ID" value="CAD5236046.1"/>
    <property type="molecule type" value="Genomic_DNA"/>
</dbReference>
<accession>A0A7R8MJE2</accession>
<dbReference type="InterPro" id="IPR006935">
    <property type="entry name" value="Helicase/UvrB_N"/>
</dbReference>
<dbReference type="Gene3D" id="3.40.50.300">
    <property type="entry name" value="P-loop containing nucleotide triphosphate hydrolases"/>
    <property type="match status" value="2"/>
</dbReference>
<keyword evidence="3" id="KW-0547">Nucleotide-binding</keyword>
<keyword evidence="3" id="KW-0067">ATP-binding</keyword>
<dbReference type="SMART" id="SM00487">
    <property type="entry name" value="DEXDc"/>
    <property type="match status" value="1"/>
</dbReference>
<dbReference type="Proteomes" id="UP000596247">
    <property type="component" value="Chromosome"/>
</dbReference>
<evidence type="ECO:0000313" key="3">
    <source>
        <dbReference type="EMBL" id="CAD5236046.1"/>
    </source>
</evidence>
<dbReference type="InterPro" id="IPR049730">
    <property type="entry name" value="SNF2/RAD54-like_C"/>
</dbReference>
<dbReference type="GO" id="GO:0016787">
    <property type="term" value="F:hydrolase activity"/>
    <property type="evidence" value="ECO:0007669"/>
    <property type="project" value="UniProtKB-KW"/>
</dbReference>
<sequence>MFSAFNRLLGNVAVKETPTTITIEGLPGNTFGKDITKTWGTNKLASHMFTQLTTMKASFNSFFAVDVLYMLQQLMEAPVSLGVNKRALQKAINALLEESWLKDITLEHPDILNYSKLSVFKKTPLEHQTEFLHRYNEMVPKYHLRGYLLAAEPGAGKTLNSLYVAECVEADFVVMLVPKKAVYKVWEKTLQEEYKEPQQAFVWDAEQKLPTNINQFKYYIFHHENLEPLRQFATKLGGRKIAVIIDESHNLNETSAKRTQLTVDFCRNVKAEHVIWASGTPIKAMGYETIPLISTIDPFFTPDVEVRFKKIYGKSSTKAIDILRNRIGLVSMRIPKSRFTDMVPEEHEVKVKIPTGLKYTLDYVRKDMTKFIDDRLAYYKKNMRVYEKTYEQGLSEYKKHISSQEQKRAFNEYQKAFAMIRKGYDPQSMQAEAILCNKFERQVIMPVLKQPLRNEFKDCRSVLKYMNLKVAGEALGRVLGKRRAECNAALVEYAGLPKIIANSEKKTIIFTSYVEVLQRADAYLKKNGFQPVLVYGDTNKDLPKLVDLFEGNARANPLIATYPSLSTAVPLTVANTVILLNQPFREHDRKQAISRADRIGQDTQVEVWNILLDTGGMPNISTRAAEIVQWSKEQVASIMGYDLPEIENTTVEELCEMTSGNDWQIVLNTFNNFIDGPEYSGIITRSTPRSTEW</sequence>
<dbReference type="InterPro" id="IPR001650">
    <property type="entry name" value="Helicase_C-like"/>
</dbReference>
<dbReference type="GO" id="GO:0005524">
    <property type="term" value="F:ATP binding"/>
    <property type="evidence" value="ECO:0007669"/>
    <property type="project" value="InterPro"/>
</dbReference>
<dbReference type="GO" id="GO:0004386">
    <property type="term" value="F:helicase activity"/>
    <property type="evidence" value="ECO:0007669"/>
    <property type="project" value="UniProtKB-KW"/>
</dbReference>
<protein>
    <submittedName>
        <fullName evidence="3">DEAD-like helicase</fullName>
    </submittedName>
</protein>
<feature type="domain" description="Helicase ATP-binding" evidence="2">
    <location>
        <begin position="120"/>
        <end position="307"/>
    </location>
</feature>
<dbReference type="InterPro" id="IPR014001">
    <property type="entry name" value="Helicase_ATP-bd"/>
</dbReference>
<keyword evidence="4" id="KW-1185">Reference proteome</keyword>
<dbReference type="Pfam" id="PF00271">
    <property type="entry name" value="Helicase_C"/>
    <property type="match status" value="1"/>
</dbReference>
<name>A0A7R8MJE2_9CAUD</name>
<dbReference type="GO" id="GO:0003677">
    <property type="term" value="F:DNA binding"/>
    <property type="evidence" value="ECO:0007669"/>
    <property type="project" value="InterPro"/>
</dbReference>
<dbReference type="InterPro" id="IPR027417">
    <property type="entry name" value="P-loop_NTPase"/>
</dbReference>
<keyword evidence="3" id="KW-0347">Helicase</keyword>
<proteinExistence type="predicted"/>
<evidence type="ECO:0000256" key="1">
    <source>
        <dbReference type="ARBA" id="ARBA00022801"/>
    </source>
</evidence>
<organism evidence="3 4">
    <name type="scientific">Klebsiella phage vB_KvM-Eowyn</name>
    <dbReference type="NCBI Taxonomy" id="2762819"/>
    <lineage>
        <taxon>Viruses</taxon>
        <taxon>Duplodnaviria</taxon>
        <taxon>Heunggongvirae</taxon>
        <taxon>Uroviricota</taxon>
        <taxon>Caudoviricetes</taxon>
        <taxon>Chimalliviridae</taxon>
        <taxon>Eowynvirus</taxon>
        <taxon>Eowynvirus eowyn</taxon>
    </lineage>
</organism>
<reference evidence="3 4" key="1">
    <citation type="submission" date="2020-09" db="EMBL/GenBank/DDBJ databases">
        <authorList>
            <person name="Jameson E."/>
        </authorList>
    </citation>
    <scope>NUCLEOTIDE SEQUENCE [LARGE SCALE GENOMIC DNA]</scope>
</reference>
<dbReference type="SUPFAM" id="SSF52540">
    <property type="entry name" value="P-loop containing nucleoside triphosphate hydrolases"/>
    <property type="match status" value="2"/>
</dbReference>
<dbReference type="GO" id="GO:0006281">
    <property type="term" value="P:DNA repair"/>
    <property type="evidence" value="ECO:0007669"/>
    <property type="project" value="TreeGrafter"/>
</dbReference>
<gene>
    <name evidence="3" type="ORF">LLCLJKAH_00057</name>
</gene>
<keyword evidence="1" id="KW-0378">Hydrolase</keyword>